<reference evidence="1" key="1">
    <citation type="journal article" date="2014" name="Front. Microbiol.">
        <title>High frequency of phylogenetically diverse reductive dehalogenase-homologous genes in deep subseafloor sedimentary metagenomes.</title>
        <authorList>
            <person name="Kawai M."/>
            <person name="Futagami T."/>
            <person name="Toyoda A."/>
            <person name="Takaki Y."/>
            <person name="Nishi S."/>
            <person name="Hori S."/>
            <person name="Arai W."/>
            <person name="Tsubouchi T."/>
            <person name="Morono Y."/>
            <person name="Uchiyama I."/>
            <person name="Ito T."/>
            <person name="Fujiyama A."/>
            <person name="Inagaki F."/>
            <person name="Takami H."/>
        </authorList>
    </citation>
    <scope>NUCLEOTIDE SEQUENCE</scope>
    <source>
        <strain evidence="1">Expedition CK06-06</strain>
    </source>
</reference>
<protein>
    <recommendedName>
        <fullName evidence="2">Phage metallopeptidase domain-containing protein</fullName>
    </recommendedName>
</protein>
<sequence length="75" mass="8773">MNSSKANPIIFHELQHIAMETGKTVKHDCEDFRMIIDVVGVDWSENPENLPYLLNEKVKFNLNLRPNMVEYQDLV</sequence>
<evidence type="ECO:0008006" key="2">
    <source>
        <dbReference type="Google" id="ProtNLM"/>
    </source>
</evidence>
<evidence type="ECO:0000313" key="1">
    <source>
        <dbReference type="EMBL" id="GAH08833.1"/>
    </source>
</evidence>
<organism evidence="1">
    <name type="scientific">marine sediment metagenome</name>
    <dbReference type="NCBI Taxonomy" id="412755"/>
    <lineage>
        <taxon>unclassified sequences</taxon>
        <taxon>metagenomes</taxon>
        <taxon>ecological metagenomes</taxon>
    </lineage>
</organism>
<accession>X1EJJ6</accession>
<name>X1EJJ6_9ZZZZ</name>
<comment type="caution">
    <text evidence="1">The sequence shown here is derived from an EMBL/GenBank/DDBJ whole genome shotgun (WGS) entry which is preliminary data.</text>
</comment>
<dbReference type="AlphaFoldDB" id="X1EJJ6"/>
<dbReference type="EMBL" id="BART01037566">
    <property type="protein sequence ID" value="GAH08833.1"/>
    <property type="molecule type" value="Genomic_DNA"/>
</dbReference>
<gene>
    <name evidence="1" type="ORF">S01H4_62788</name>
</gene>
<proteinExistence type="predicted"/>